<evidence type="ECO:0000313" key="5">
    <source>
        <dbReference type="Proteomes" id="UP000282529"/>
    </source>
</evidence>
<dbReference type="SUPFAM" id="SSF51161">
    <property type="entry name" value="Trimeric LpxA-like enzymes"/>
    <property type="match status" value="1"/>
</dbReference>
<dbReference type="InterPro" id="IPR041561">
    <property type="entry name" value="PglD_N"/>
</dbReference>
<sequence>MKKNIVVFGAGGHAKAVIDAIEREGQYRIAGLLDSYKAAGSEVYGYRILGNEQYLLEHREEIDGCIVAIGDNWGRAGIVDRISSLCPDFPFVTAVHPGAWIARGAVLGQGTVVMAGAVVNSDTVIGEHCVLYPKASVDHDSQVGDYATLAPGATTGGNVTIGEYSVLSLGANVIHSVRVGEHTVIGAGATVLNDIGGYAVAYGTPAAVARSRAAGERYL</sequence>
<accession>A0A3N9P373</accession>
<evidence type="ECO:0000256" key="1">
    <source>
        <dbReference type="PIRSR" id="PIRSR620019-1"/>
    </source>
</evidence>
<protein>
    <submittedName>
        <fullName evidence="4">Acetyltransferase</fullName>
    </submittedName>
</protein>
<dbReference type="PANTHER" id="PTHR43300:SF7">
    <property type="entry name" value="UDP-N-ACETYLBACILLOSAMINE N-ACETYLTRANSFERASE"/>
    <property type="match status" value="1"/>
</dbReference>
<name>A0A3N9P373_9BACL</name>
<keyword evidence="4" id="KW-0808">Transferase</keyword>
<dbReference type="OrthoDB" id="9794407at2"/>
<feature type="binding site" evidence="2">
    <location>
        <position position="70"/>
    </location>
    <ligand>
        <name>substrate</name>
    </ligand>
</feature>
<dbReference type="InterPro" id="IPR011004">
    <property type="entry name" value="Trimer_LpxA-like_sf"/>
</dbReference>
<feature type="site" description="Increases basicity of active site His" evidence="1">
    <location>
        <position position="140"/>
    </location>
</feature>
<dbReference type="GO" id="GO:0016740">
    <property type="term" value="F:transferase activity"/>
    <property type="evidence" value="ECO:0007669"/>
    <property type="project" value="UniProtKB-KW"/>
</dbReference>
<reference evidence="4 5" key="1">
    <citation type="submission" date="2018-11" db="EMBL/GenBank/DDBJ databases">
        <title>Genome sequence of strain 7197.</title>
        <authorList>
            <person name="Gao J."/>
            <person name="Sun J."/>
        </authorList>
    </citation>
    <scope>NUCLEOTIDE SEQUENCE [LARGE SCALE GENOMIC DNA]</scope>
    <source>
        <strain evidence="4 5">7197</strain>
    </source>
</reference>
<evidence type="ECO:0000313" key="4">
    <source>
        <dbReference type="EMBL" id="RQW10638.1"/>
    </source>
</evidence>
<dbReference type="Pfam" id="PF00132">
    <property type="entry name" value="Hexapep"/>
    <property type="match status" value="1"/>
</dbReference>
<keyword evidence="5" id="KW-1185">Reference proteome</keyword>
<dbReference type="InterPro" id="IPR001451">
    <property type="entry name" value="Hexapep"/>
</dbReference>
<dbReference type="InterPro" id="IPR050179">
    <property type="entry name" value="Trans_hexapeptide_repeat"/>
</dbReference>
<feature type="domain" description="PglD N-terminal" evidence="3">
    <location>
        <begin position="4"/>
        <end position="82"/>
    </location>
</feature>
<dbReference type="NCBIfam" id="TIGR03570">
    <property type="entry name" value="NeuD_NnaD"/>
    <property type="match status" value="1"/>
</dbReference>
<dbReference type="Gene3D" id="3.40.50.20">
    <property type="match status" value="1"/>
</dbReference>
<gene>
    <name evidence="4" type="ORF">EH198_15395</name>
</gene>
<feature type="active site" description="Proton acceptor" evidence="1">
    <location>
        <position position="139"/>
    </location>
</feature>
<dbReference type="RefSeq" id="WP_124696386.1">
    <property type="nucleotide sequence ID" value="NZ_JBHUFE010000010.1"/>
</dbReference>
<evidence type="ECO:0000259" key="3">
    <source>
        <dbReference type="Pfam" id="PF17836"/>
    </source>
</evidence>
<dbReference type="Gene3D" id="2.160.10.10">
    <property type="entry name" value="Hexapeptide repeat proteins"/>
    <property type="match status" value="2"/>
</dbReference>
<dbReference type="InterPro" id="IPR020019">
    <property type="entry name" value="AcTrfase_PglD-like"/>
</dbReference>
<proteinExistence type="predicted"/>
<organism evidence="4 5">
    <name type="scientific">Paenibacillus rhizophilus</name>
    <dbReference type="NCBI Taxonomy" id="1850366"/>
    <lineage>
        <taxon>Bacteria</taxon>
        <taxon>Bacillati</taxon>
        <taxon>Bacillota</taxon>
        <taxon>Bacilli</taxon>
        <taxon>Bacillales</taxon>
        <taxon>Paenibacillaceae</taxon>
        <taxon>Paenibacillus</taxon>
    </lineage>
</organism>
<dbReference type="EMBL" id="RQPI01000008">
    <property type="protein sequence ID" value="RQW10638.1"/>
    <property type="molecule type" value="Genomic_DNA"/>
</dbReference>
<dbReference type="Pfam" id="PF17836">
    <property type="entry name" value="PglD_N"/>
    <property type="match status" value="1"/>
</dbReference>
<comment type="caution">
    <text evidence="4">The sequence shown here is derived from an EMBL/GenBank/DDBJ whole genome shotgun (WGS) entry which is preliminary data.</text>
</comment>
<evidence type="ECO:0000256" key="2">
    <source>
        <dbReference type="PIRSR" id="PIRSR620019-2"/>
    </source>
</evidence>
<dbReference type="PANTHER" id="PTHR43300">
    <property type="entry name" value="ACETYLTRANSFERASE"/>
    <property type="match status" value="1"/>
</dbReference>
<dbReference type="AlphaFoldDB" id="A0A3N9P373"/>
<dbReference type="CDD" id="cd03360">
    <property type="entry name" value="LbH_AT_putative"/>
    <property type="match status" value="1"/>
</dbReference>
<dbReference type="Proteomes" id="UP000282529">
    <property type="component" value="Unassembled WGS sequence"/>
</dbReference>